<protein>
    <submittedName>
        <fullName evidence="4">Retrotransposon protein, putative, unclassified</fullName>
    </submittedName>
</protein>
<reference evidence="4" key="1">
    <citation type="journal article" date="2019" name="Sci. Rep.">
        <title>Draft genome of Tanacetum cinerariifolium, the natural source of mosquito coil.</title>
        <authorList>
            <person name="Yamashiro T."/>
            <person name="Shiraishi A."/>
            <person name="Satake H."/>
            <person name="Nakayama K."/>
        </authorList>
    </citation>
    <scope>NUCLEOTIDE SEQUENCE</scope>
</reference>
<sequence>MTGNMSCLSEYEEIDGGYVAFGGDPKGGKITGKGKFSTGKLDFEDVYFVKELKFNLFSVLQMCDKKNSVLFTDTECVVLSHDFKLLDESQVLLRVPRKNKMYSVYLKNVTPSGGSEPTWLFDIDTLTKSINYKPVITGNQSNCSAGKARVETIPDKNYILLPLWTQDPLFSSSSKESPSDGFKPSGEEEKKDAKDPGNEDYEGDVEVVCGGGGGGHTWSKKERCGHFKDQEMDCGACKQLLGEGVYGCVDDPYMPNLEEIVYSDEDKYVGAEADMTNLDTNILVNPIPTTRIHKDHPVEQIIRDIHSASQTRMMTKNVTNYGFEDPEFPDRVYRVEKASYGLHQAPRAWSTRKEMCTELEKMMHKKFQMSSMGELTFFLGLQVTQKEDGIFISQDKYVDKTLKKFGFSTVKTVSTPMETSKPLLKDENAEDIDVLWIQNQMLDYGYNFMNTKIFIDNESTICIVKNPVFHSKTKHIKIRHYFIKDSNEKKLIQMIKIHTDQNVTDLLTKAFDVGRFQYLIAKRELVRIKIDDGNAFWNEIRVYTGISKVNAAGKKVSGAARQKLMLLDELTTARLPLALQLLRVYLIYKKETSCIAENADFVEIVDFLNAKPIRVERAATTTASLDAKHDSGTINRTQSTEIPNEPIPQGTGLGGSLRRQDTILGDRPAQTRFERLSKQSHEPPLSRVNTLRSGEDNMKLMELMALCTTLSDRVLVLENNKTAHELEITHLKKRVKRLEKKRKSRNPQLKRRLFKVRKEYSAEKSLGDQEDASKQEKNDQDERISFVQKDAEIQERYGHDTKINTASTSITTASINITTAEPVTTVSTPITTAGVSISTAERITPTTTKTTVNEDEDLTITQILMKMRRVILREASKTTTRPTIPPQHLLDPKDKGKVKMVEPKKPLKKKDQIEFDKKVAQRLHAQFEEEERMARQQEEKENIAECDDVQAMMDADHELAERLQAKEQGELYIEERLKLFVELMNQRRKHFTRIRAEEKRRKPPTKAQKRNQMLDKEKLDEKVEAKVDNDQEEAEMKIYMKIVPDDEIAIDAIPLATKPPIIIDWKIIKEGNISPYHIKRADGSSKKFSFMIQML</sequence>
<organism evidence="4">
    <name type="scientific">Tanacetum cinerariifolium</name>
    <name type="common">Dalmatian daisy</name>
    <name type="synonym">Chrysanthemum cinerariifolium</name>
    <dbReference type="NCBI Taxonomy" id="118510"/>
    <lineage>
        <taxon>Eukaryota</taxon>
        <taxon>Viridiplantae</taxon>
        <taxon>Streptophyta</taxon>
        <taxon>Embryophyta</taxon>
        <taxon>Tracheophyta</taxon>
        <taxon>Spermatophyta</taxon>
        <taxon>Magnoliopsida</taxon>
        <taxon>eudicotyledons</taxon>
        <taxon>Gunneridae</taxon>
        <taxon>Pentapetalae</taxon>
        <taxon>asterids</taxon>
        <taxon>campanulids</taxon>
        <taxon>Asterales</taxon>
        <taxon>Asteraceae</taxon>
        <taxon>Asteroideae</taxon>
        <taxon>Anthemideae</taxon>
        <taxon>Anthemidinae</taxon>
        <taxon>Tanacetum</taxon>
    </lineage>
</organism>
<proteinExistence type="predicted"/>
<dbReference type="CDD" id="cd09272">
    <property type="entry name" value="RNase_HI_RT_Ty1"/>
    <property type="match status" value="1"/>
</dbReference>
<dbReference type="InterPro" id="IPR013103">
    <property type="entry name" value="RVT_2"/>
</dbReference>
<feature type="domain" description="Retrovirus-related Pol polyprotein from transposon TNT 1-94-like beta-barrel" evidence="3">
    <location>
        <begin position="1"/>
        <end position="65"/>
    </location>
</feature>
<evidence type="ECO:0000313" key="4">
    <source>
        <dbReference type="EMBL" id="GEU52781.1"/>
    </source>
</evidence>
<evidence type="ECO:0000259" key="2">
    <source>
        <dbReference type="Pfam" id="PF07727"/>
    </source>
</evidence>
<dbReference type="InterPro" id="IPR054722">
    <property type="entry name" value="PolX-like_BBD"/>
</dbReference>
<accession>A0A6L2KT94</accession>
<comment type="caution">
    <text evidence="4">The sequence shown here is derived from an EMBL/GenBank/DDBJ whole genome shotgun (WGS) entry which is preliminary data.</text>
</comment>
<feature type="domain" description="Reverse transcriptase Ty1/copia-type" evidence="2">
    <location>
        <begin position="354"/>
        <end position="418"/>
    </location>
</feature>
<feature type="region of interest" description="Disordered" evidence="1">
    <location>
        <begin position="760"/>
        <end position="785"/>
    </location>
</feature>
<name>A0A6L2KT94_TANCI</name>
<feature type="region of interest" description="Disordered" evidence="1">
    <location>
        <begin position="630"/>
        <end position="656"/>
    </location>
</feature>
<dbReference type="AlphaFoldDB" id="A0A6L2KT94"/>
<feature type="compositionally biased region" description="Polar residues" evidence="1">
    <location>
        <begin position="632"/>
        <end position="642"/>
    </location>
</feature>
<evidence type="ECO:0000256" key="1">
    <source>
        <dbReference type="SAM" id="MobiDB-lite"/>
    </source>
</evidence>
<evidence type="ECO:0000259" key="3">
    <source>
        <dbReference type="Pfam" id="PF22936"/>
    </source>
</evidence>
<gene>
    <name evidence="4" type="ORF">Tci_024759</name>
</gene>
<dbReference type="Pfam" id="PF07727">
    <property type="entry name" value="RVT_2"/>
    <property type="match status" value="1"/>
</dbReference>
<feature type="compositionally biased region" description="Basic and acidic residues" evidence="1">
    <location>
        <begin position="185"/>
        <end position="197"/>
    </location>
</feature>
<dbReference type="Pfam" id="PF22936">
    <property type="entry name" value="Pol_BBD"/>
    <property type="match status" value="1"/>
</dbReference>
<dbReference type="EMBL" id="BKCJ010003068">
    <property type="protein sequence ID" value="GEU52781.1"/>
    <property type="molecule type" value="Genomic_DNA"/>
</dbReference>
<feature type="region of interest" description="Disordered" evidence="1">
    <location>
        <begin position="170"/>
        <end position="205"/>
    </location>
</feature>